<dbReference type="InterPro" id="IPR052336">
    <property type="entry name" value="MlaD_Phospholipid_Transporter"/>
</dbReference>
<sequence>MPGTAKVGALVILFLALLAGGYTLLGRFLPWSKTKTLYARFDDATGVALGTKVLMAGVPVGSVTETRLQPDGRSALLTLRLDEGARVPRGTRATIPASFIGFGDVAIHLLPPAETTALEESPGATLVGFRPGTLDSMLPSDNPTVRELTATMRATRELLGDQGLRTDLRKLLQSTNDTLVRFGGLATETQSLLARNRGQLDLALRNTARAMEDVEQSASMVAKLMKEGKLQAKSLALLDQLGATAGKAQTLVGDLDRFVTDPKLREPLAQTMGHVAQITDTGTKIATNTETLTKNGAVITAKAIELADKANAIADEAHELLKKLGGVLSKPGAKAPPIHAEMRLMRESHPNRWRTDIDVETPILDSTVRLGLFDAFESNKISAQLAKPFSRAGDYRYGIYASKPGVGVDYRLAPRLGLRSDLFDINNPTFNLAAQYEFRDGVVGWFGMDRILRRNAATVGIGLSR</sequence>
<dbReference type="InterPro" id="IPR003399">
    <property type="entry name" value="Mce/MlaD"/>
</dbReference>
<accession>A0A931PVS1</accession>
<evidence type="ECO:0000313" key="3">
    <source>
        <dbReference type="Proteomes" id="UP000727962"/>
    </source>
</evidence>
<proteinExistence type="predicted"/>
<dbReference type="Pfam" id="PF02470">
    <property type="entry name" value="MlaD"/>
    <property type="match status" value="1"/>
</dbReference>
<dbReference type="Proteomes" id="UP000727962">
    <property type="component" value="Unassembled WGS sequence"/>
</dbReference>
<dbReference type="PANTHER" id="PTHR33371:SF4">
    <property type="entry name" value="INTERMEMBRANE PHOSPHOLIPID TRANSPORT SYSTEM BINDING PROTEIN MLAD"/>
    <property type="match status" value="1"/>
</dbReference>
<comment type="caution">
    <text evidence="2">The sequence shown here is derived from an EMBL/GenBank/DDBJ whole genome shotgun (WGS) entry which is preliminary data.</text>
</comment>
<dbReference type="PANTHER" id="PTHR33371">
    <property type="entry name" value="INTERMEMBRANE PHOSPHOLIPID TRANSPORT SYSTEM BINDING PROTEIN MLAD-RELATED"/>
    <property type="match status" value="1"/>
</dbReference>
<evidence type="ECO:0000313" key="2">
    <source>
        <dbReference type="EMBL" id="MBI1756555.1"/>
    </source>
</evidence>
<dbReference type="AlphaFoldDB" id="A0A931PVS1"/>
<gene>
    <name evidence="2" type="ORF">HYR64_05555</name>
</gene>
<feature type="domain" description="Mce/MlaD" evidence="1">
    <location>
        <begin position="34"/>
        <end position="111"/>
    </location>
</feature>
<evidence type="ECO:0000259" key="1">
    <source>
        <dbReference type="Pfam" id="PF02470"/>
    </source>
</evidence>
<reference evidence="2" key="1">
    <citation type="submission" date="2020-07" db="EMBL/GenBank/DDBJ databases">
        <title>Huge and variable diversity of episymbiotic CPR bacteria and DPANN archaea in groundwater ecosystems.</title>
        <authorList>
            <person name="He C.Y."/>
            <person name="Keren R."/>
            <person name="Whittaker M."/>
            <person name="Farag I.F."/>
            <person name="Doudna J."/>
            <person name="Cate J.H.D."/>
            <person name="Banfield J.F."/>
        </authorList>
    </citation>
    <scope>NUCLEOTIDE SEQUENCE</scope>
    <source>
        <strain evidence="2">NC_groundwater_17_Pr7_B-0.1um_64_12</strain>
    </source>
</reference>
<dbReference type="EMBL" id="JACOSL010000035">
    <property type="protein sequence ID" value="MBI1756555.1"/>
    <property type="molecule type" value="Genomic_DNA"/>
</dbReference>
<name>A0A931PVS1_FIMGI</name>
<protein>
    <submittedName>
        <fullName evidence="2">MCE family protein</fullName>
    </submittedName>
</protein>
<organism evidence="2 3">
    <name type="scientific">Fimbriimonas ginsengisoli</name>
    <dbReference type="NCBI Taxonomy" id="1005039"/>
    <lineage>
        <taxon>Bacteria</taxon>
        <taxon>Bacillati</taxon>
        <taxon>Armatimonadota</taxon>
        <taxon>Fimbriimonadia</taxon>
        <taxon>Fimbriimonadales</taxon>
        <taxon>Fimbriimonadaceae</taxon>
        <taxon>Fimbriimonas</taxon>
    </lineage>
</organism>